<reference evidence="4" key="1">
    <citation type="journal article" date="2019" name="Int. J. Syst. Evol. Microbiol.">
        <title>The Global Catalogue of Microorganisms (GCM) 10K type strain sequencing project: providing services to taxonomists for standard genome sequencing and annotation.</title>
        <authorList>
            <consortium name="The Broad Institute Genomics Platform"/>
            <consortium name="The Broad Institute Genome Sequencing Center for Infectious Disease"/>
            <person name="Wu L."/>
            <person name="Ma J."/>
        </authorList>
    </citation>
    <scope>NUCLEOTIDE SEQUENCE [LARGE SCALE GENOMIC DNA]</scope>
    <source>
        <strain evidence="4">JCM 15089</strain>
    </source>
</reference>
<proteinExistence type="predicted"/>
<evidence type="ECO:0000313" key="4">
    <source>
        <dbReference type="Proteomes" id="UP001499951"/>
    </source>
</evidence>
<accession>A0ABP3PLS6</accession>
<evidence type="ECO:0000313" key="3">
    <source>
        <dbReference type="EMBL" id="GAA0566334.1"/>
    </source>
</evidence>
<protein>
    <recommendedName>
        <fullName evidence="5">DUF883 domain-containing protein</fullName>
    </recommendedName>
</protein>
<evidence type="ECO:0000256" key="2">
    <source>
        <dbReference type="SAM" id="Phobius"/>
    </source>
</evidence>
<dbReference type="EMBL" id="BAAADD010000003">
    <property type="protein sequence ID" value="GAA0566334.1"/>
    <property type="molecule type" value="Genomic_DNA"/>
</dbReference>
<feature type="transmembrane region" description="Helical" evidence="2">
    <location>
        <begin position="80"/>
        <end position="100"/>
    </location>
</feature>
<keyword evidence="4" id="KW-1185">Reference proteome</keyword>
<comment type="caution">
    <text evidence="3">The sequence shown here is derived from an EMBL/GenBank/DDBJ whole genome shotgun (WGS) entry which is preliminary data.</text>
</comment>
<dbReference type="RefSeq" id="WP_166933248.1">
    <property type="nucleotide sequence ID" value="NZ_BAAADD010000003.1"/>
</dbReference>
<sequence length="104" mass="12142">MSKIGVGVGEDFPVDENNKPEPDVEDLGTCHHRHHGRKEAWRRFRHQMHQEWHARRRAFRDRLNEREGVEAIHEFREHHLHHLIVGGLAVLGLAALIAGLSRRD</sequence>
<evidence type="ECO:0008006" key="5">
    <source>
        <dbReference type="Google" id="ProtNLM"/>
    </source>
</evidence>
<keyword evidence="2" id="KW-1133">Transmembrane helix</keyword>
<organism evidence="3 4">
    <name type="scientific">Rhizomicrobium electricum</name>
    <dbReference type="NCBI Taxonomy" id="480070"/>
    <lineage>
        <taxon>Bacteria</taxon>
        <taxon>Pseudomonadati</taxon>
        <taxon>Pseudomonadota</taxon>
        <taxon>Alphaproteobacteria</taxon>
        <taxon>Micropepsales</taxon>
        <taxon>Micropepsaceae</taxon>
        <taxon>Rhizomicrobium</taxon>
    </lineage>
</organism>
<keyword evidence="2" id="KW-0812">Transmembrane</keyword>
<keyword evidence="2" id="KW-0472">Membrane</keyword>
<gene>
    <name evidence="3" type="ORF">GCM10008942_13450</name>
</gene>
<dbReference type="Proteomes" id="UP001499951">
    <property type="component" value="Unassembled WGS sequence"/>
</dbReference>
<name>A0ABP3PLS6_9PROT</name>
<feature type="region of interest" description="Disordered" evidence="1">
    <location>
        <begin position="1"/>
        <end position="31"/>
    </location>
</feature>
<evidence type="ECO:0000256" key="1">
    <source>
        <dbReference type="SAM" id="MobiDB-lite"/>
    </source>
</evidence>